<dbReference type="CDD" id="cd01646">
    <property type="entry name" value="RT_Bac_retron_I"/>
    <property type="match status" value="1"/>
</dbReference>
<dbReference type="OrthoDB" id="9780724at2"/>
<sequence>MDRKFNIEEVKNAYQRFKSYVYYDNFNLHLRYKLAKFEEDDIDSKIRNICDSLNGSSELDPNVTIQRWIHESGYIVIPKKISHNKDNEEGEDQIVISNSGETGPIKISRATILYDGPIELFVISTIWTIMARDYLNISSDSYGYILPKNKSSKLLFEPYFNKYQESRDKGLSAAQQQIKNGNKILFITLDIKNFFHSSVVNFSELRKITSSDSNKRKFTILTNILEKICWDHSEKVNKEAEKPFLPIGLPSSGIIANWLLSNFDEDLKEATAPVYYGRYVDDIFIVVSNVKPPKKDPENWLFERFFQKVISLK</sequence>
<dbReference type="RefSeq" id="WP_039421393.1">
    <property type="nucleotide sequence ID" value="NZ_JRAI01000061.1"/>
</dbReference>
<dbReference type="Proteomes" id="UP000030130">
    <property type="component" value="Unassembled WGS sequence"/>
</dbReference>
<dbReference type="Pfam" id="PF00078">
    <property type="entry name" value="RVT_1"/>
    <property type="match status" value="1"/>
</dbReference>
<evidence type="ECO:0000259" key="2">
    <source>
        <dbReference type="Pfam" id="PF00078"/>
    </source>
</evidence>
<accession>A0A0A2F233</accession>
<evidence type="ECO:0000313" key="3">
    <source>
        <dbReference type="EMBL" id="KGN85076.1"/>
    </source>
</evidence>
<dbReference type="AlphaFoldDB" id="A0A0A2F233"/>
<comment type="similarity">
    <text evidence="1">Belongs to the bacterial reverse transcriptase family.</text>
</comment>
<reference evidence="3 4" key="1">
    <citation type="submission" date="2014-08" db="EMBL/GenBank/DDBJ databases">
        <title>Porphyromonas gulae strain:COT-052_OH1451 Genome sequencing.</title>
        <authorList>
            <person name="Wallis C."/>
            <person name="Deusch O."/>
            <person name="O'Flynn C."/>
            <person name="Davis I."/>
            <person name="Jospin G."/>
            <person name="Darling A.E."/>
            <person name="Coil D.A."/>
            <person name="Alexiev A."/>
            <person name="Horsfall A."/>
            <person name="Kirkwood N."/>
            <person name="Harris S."/>
            <person name="Eisen J.A."/>
        </authorList>
    </citation>
    <scope>NUCLEOTIDE SEQUENCE [LARGE SCALE GENOMIC DNA]</scope>
    <source>
        <strain evidence="4">COT-052 OH1451</strain>
    </source>
</reference>
<comment type="caution">
    <text evidence="3">The sequence shown here is derived from an EMBL/GenBank/DDBJ whole genome shotgun (WGS) entry which is preliminary data.</text>
</comment>
<name>A0A0A2F233_9PORP</name>
<gene>
    <name evidence="3" type="ORF">HR08_07165</name>
</gene>
<organism evidence="3 4">
    <name type="scientific">Porphyromonas gulae</name>
    <dbReference type="NCBI Taxonomy" id="111105"/>
    <lineage>
        <taxon>Bacteria</taxon>
        <taxon>Pseudomonadati</taxon>
        <taxon>Bacteroidota</taxon>
        <taxon>Bacteroidia</taxon>
        <taxon>Bacteroidales</taxon>
        <taxon>Porphyromonadaceae</taxon>
        <taxon>Porphyromonas</taxon>
    </lineage>
</organism>
<dbReference type="PANTHER" id="PTHR34047">
    <property type="entry name" value="NUCLEAR INTRON MATURASE 1, MITOCHONDRIAL-RELATED"/>
    <property type="match status" value="1"/>
</dbReference>
<proteinExistence type="inferred from homology"/>
<dbReference type="InterPro" id="IPR051083">
    <property type="entry name" value="GrpII_Intron_Splice-Mob/Def"/>
</dbReference>
<protein>
    <recommendedName>
        <fullName evidence="2">Reverse transcriptase domain-containing protein</fullName>
    </recommendedName>
</protein>
<dbReference type="PANTHER" id="PTHR34047:SF8">
    <property type="entry name" value="PROTEIN YKFC"/>
    <property type="match status" value="1"/>
</dbReference>
<feature type="domain" description="Reverse transcriptase" evidence="2">
    <location>
        <begin position="168"/>
        <end position="289"/>
    </location>
</feature>
<dbReference type="EMBL" id="JRAI01000061">
    <property type="protein sequence ID" value="KGN85076.1"/>
    <property type="molecule type" value="Genomic_DNA"/>
</dbReference>
<dbReference type="InterPro" id="IPR000477">
    <property type="entry name" value="RT_dom"/>
</dbReference>
<evidence type="ECO:0000313" key="4">
    <source>
        <dbReference type="Proteomes" id="UP000030130"/>
    </source>
</evidence>
<evidence type="ECO:0000256" key="1">
    <source>
        <dbReference type="ARBA" id="ARBA00034120"/>
    </source>
</evidence>